<name>A0A3M0DP90_9EURY</name>
<dbReference type="EMBL" id="REFS01000002">
    <property type="protein sequence ID" value="RMB23622.1"/>
    <property type="molecule type" value="Genomic_DNA"/>
</dbReference>
<dbReference type="AlphaFoldDB" id="A0A3M0DP90"/>
<dbReference type="RefSeq" id="WP_199722673.1">
    <property type="nucleotide sequence ID" value="NZ_CP034145.1"/>
</dbReference>
<evidence type="ECO:0000313" key="4">
    <source>
        <dbReference type="Proteomes" id="UP000277326"/>
    </source>
</evidence>
<protein>
    <recommendedName>
        <fullName evidence="2">DUF7511 domain-containing protein</fullName>
    </recommendedName>
</protein>
<dbReference type="Proteomes" id="UP000277326">
    <property type="component" value="Unassembled WGS sequence"/>
</dbReference>
<feature type="compositionally biased region" description="Basic and acidic residues" evidence="1">
    <location>
        <begin position="11"/>
        <end position="22"/>
    </location>
</feature>
<comment type="caution">
    <text evidence="3">The sequence shown here is derived from an EMBL/GenBank/DDBJ whole genome shotgun (WGS) entry which is preliminary data.</text>
</comment>
<gene>
    <name evidence="3" type="ORF">ATH50_0842</name>
</gene>
<dbReference type="GeneID" id="38470552"/>
<dbReference type="InterPro" id="IPR055933">
    <property type="entry name" value="DUF7511"/>
</dbReference>
<feature type="domain" description="DUF7511" evidence="2">
    <location>
        <begin position="22"/>
        <end position="67"/>
    </location>
</feature>
<evidence type="ECO:0000259" key="2">
    <source>
        <dbReference type="Pfam" id="PF24351"/>
    </source>
</evidence>
<proteinExistence type="predicted"/>
<dbReference type="Pfam" id="PF24351">
    <property type="entry name" value="DUF7511"/>
    <property type="match status" value="1"/>
</dbReference>
<evidence type="ECO:0000256" key="1">
    <source>
        <dbReference type="SAM" id="MobiDB-lite"/>
    </source>
</evidence>
<organism evidence="3 4">
    <name type="scientific">Haloplanus aerogenes</name>
    <dbReference type="NCBI Taxonomy" id="660522"/>
    <lineage>
        <taxon>Archaea</taxon>
        <taxon>Methanobacteriati</taxon>
        <taxon>Methanobacteriota</taxon>
        <taxon>Stenosarchaea group</taxon>
        <taxon>Halobacteria</taxon>
        <taxon>Halobacteriales</taxon>
        <taxon>Haloferacaceae</taxon>
        <taxon>Haloplanus</taxon>
    </lineage>
</organism>
<sequence>MSNTSTPDDVPAVHDTNDDGRLRSVVVTYEGTPDRQTLYPPEATETERLTHWLTADADAFHHLDEMR</sequence>
<reference evidence="3 4" key="1">
    <citation type="journal article" date="2015" name="Stand. Genomic Sci.">
        <title>Genomic Encyclopedia of Bacterial and Archaeal Type Strains, Phase III: the genomes of soil and plant-associated and newly described type strains.</title>
        <authorList>
            <person name="Whitman W.B."/>
            <person name="Woyke T."/>
            <person name="Klenk H.P."/>
            <person name="Zhou Y."/>
            <person name="Lilburn T.G."/>
            <person name="Beck B.J."/>
            <person name="De Vos P."/>
            <person name="Vandamme P."/>
            <person name="Eisen J.A."/>
            <person name="Garrity G."/>
            <person name="Hugenholtz P."/>
            <person name="Kyrpides N.C."/>
        </authorList>
    </citation>
    <scope>NUCLEOTIDE SEQUENCE [LARGE SCALE GENOMIC DNA]</scope>
    <source>
        <strain evidence="3 4">CGMCC 1.10124</strain>
    </source>
</reference>
<evidence type="ECO:0000313" key="3">
    <source>
        <dbReference type="EMBL" id="RMB23622.1"/>
    </source>
</evidence>
<accession>A0A3M0DP90</accession>
<dbReference type="OrthoDB" id="186853at2157"/>
<feature type="region of interest" description="Disordered" evidence="1">
    <location>
        <begin position="1"/>
        <end position="23"/>
    </location>
</feature>